<dbReference type="eggNOG" id="KOG4658">
    <property type="taxonomic scope" value="Eukaryota"/>
</dbReference>
<evidence type="ECO:0000256" key="2">
    <source>
        <dbReference type="ARBA" id="ARBA00022614"/>
    </source>
</evidence>
<evidence type="ECO:0000256" key="4">
    <source>
        <dbReference type="ARBA" id="ARBA00022741"/>
    </source>
</evidence>
<dbReference type="InParanoid" id="K4A194"/>
<name>K4A194_SETIT</name>
<comment type="similarity">
    <text evidence="1">Belongs to the disease resistance NB-LRR family.</text>
</comment>
<proteinExistence type="inferred from homology"/>
<dbReference type="Proteomes" id="UP000004995">
    <property type="component" value="Unassembled WGS sequence"/>
</dbReference>
<keyword evidence="3" id="KW-0677">Repeat</keyword>
<dbReference type="OMA" id="FRCHAPE"/>
<reference evidence="8" key="1">
    <citation type="journal article" date="2012" name="Nat. Biotechnol.">
        <title>Reference genome sequence of the model plant Setaria.</title>
        <authorList>
            <person name="Bennetzen J.L."/>
            <person name="Schmutz J."/>
            <person name="Wang H."/>
            <person name="Percifield R."/>
            <person name="Hawkins J."/>
            <person name="Pontaroli A.C."/>
            <person name="Estep M."/>
            <person name="Feng L."/>
            <person name="Vaughn J.N."/>
            <person name="Grimwood J."/>
            <person name="Jenkins J."/>
            <person name="Barry K."/>
            <person name="Lindquist E."/>
            <person name="Hellsten U."/>
            <person name="Deshpande S."/>
            <person name="Wang X."/>
            <person name="Wu X."/>
            <person name="Mitros T."/>
            <person name="Triplett J."/>
            <person name="Yang X."/>
            <person name="Ye C.Y."/>
            <person name="Mauro-Herrera M."/>
            <person name="Wang L."/>
            <person name="Li P."/>
            <person name="Sharma M."/>
            <person name="Sharma R."/>
            <person name="Ronald P.C."/>
            <person name="Panaud O."/>
            <person name="Kellogg E.A."/>
            <person name="Brutnell T.P."/>
            <person name="Doust A.N."/>
            <person name="Tuskan G.A."/>
            <person name="Rokhsar D."/>
            <person name="Devos K.M."/>
        </authorList>
    </citation>
    <scope>NUCLEOTIDE SEQUENCE [LARGE SCALE GENOMIC DNA]</scope>
    <source>
        <strain evidence="8">cv. Yugu1</strain>
    </source>
</reference>
<accession>K4A194</accession>
<evidence type="ECO:0000313" key="7">
    <source>
        <dbReference type="EnsemblPlants" id="KQL22171"/>
    </source>
</evidence>
<organism evidence="7 8">
    <name type="scientific">Setaria italica</name>
    <name type="common">Foxtail millet</name>
    <name type="synonym">Panicum italicum</name>
    <dbReference type="NCBI Taxonomy" id="4555"/>
    <lineage>
        <taxon>Eukaryota</taxon>
        <taxon>Viridiplantae</taxon>
        <taxon>Streptophyta</taxon>
        <taxon>Embryophyta</taxon>
        <taxon>Tracheophyta</taxon>
        <taxon>Spermatophyta</taxon>
        <taxon>Magnoliopsida</taxon>
        <taxon>Liliopsida</taxon>
        <taxon>Poales</taxon>
        <taxon>Poaceae</taxon>
        <taxon>PACMAD clade</taxon>
        <taxon>Panicoideae</taxon>
        <taxon>Panicodae</taxon>
        <taxon>Paniceae</taxon>
        <taxon>Cenchrinae</taxon>
        <taxon>Setaria</taxon>
    </lineage>
</organism>
<dbReference type="PANTHER" id="PTHR33377:SF20">
    <property type="entry name" value="RX N-TERMINAL DOMAIN-CONTAINING PROTEIN"/>
    <property type="match status" value="1"/>
</dbReference>
<protein>
    <recommendedName>
        <fullName evidence="6">Disease resistance N-terminal domain-containing protein</fullName>
    </recommendedName>
</protein>
<dbReference type="AlphaFoldDB" id="K4A194"/>
<dbReference type="EMBL" id="AGNK02000628">
    <property type="status" value="NOT_ANNOTATED_CDS"/>
    <property type="molecule type" value="Genomic_DNA"/>
</dbReference>
<dbReference type="HOGENOM" id="CLU_001090_4_3_1"/>
<keyword evidence="4" id="KW-0547">Nucleotide-binding</keyword>
<dbReference type="EnsemblPlants" id="KQL22171">
    <property type="protein sequence ID" value="KQL22171"/>
    <property type="gene ID" value="SETIT_032637mg"/>
</dbReference>
<evidence type="ECO:0000313" key="8">
    <source>
        <dbReference type="Proteomes" id="UP000004995"/>
    </source>
</evidence>
<dbReference type="GO" id="GO:0006952">
    <property type="term" value="P:defense response"/>
    <property type="evidence" value="ECO:0007669"/>
    <property type="project" value="UniProtKB-KW"/>
</dbReference>
<dbReference type="Gramene" id="KQL22171">
    <property type="protein sequence ID" value="KQL22171"/>
    <property type="gene ID" value="SETIT_032637mg"/>
</dbReference>
<evidence type="ECO:0000256" key="1">
    <source>
        <dbReference type="ARBA" id="ARBA00008894"/>
    </source>
</evidence>
<keyword evidence="8" id="KW-1185">Reference proteome</keyword>
<evidence type="ECO:0000256" key="5">
    <source>
        <dbReference type="ARBA" id="ARBA00022821"/>
    </source>
</evidence>
<dbReference type="Pfam" id="PF18052">
    <property type="entry name" value="Rx_N"/>
    <property type="match status" value="1"/>
</dbReference>
<sequence>MDAVISAIIGELATRSLSQLIDKYLKPATSKEEGMQRLQWMLLRVRLTVEEAEGRCITNQAMLQQLNILRKVVYKGYYMLDTFRCHAPEEEKGKKGHGMKITIAGMSELLIFLRNYPPMFRQPYNTYLFVEKCMFGRQMEMERVINFLLNEESPVHCNFGVLPIVGPEKVGKTTLVEHMKGNDDFREEKQLKIRDGSRIKHKRAYWYFFKALVFGSANPEEQPRLASIAMAIFDEYFDQDVYKAFAGPFIYLNKTAMGLKSSVNAQNWNRILACFKDNRRQNEPGFRKSLSDCRMNSDHIFLQRVVDSSQYCVVHNHDRIALVNEEAPKITLHDILDGTGSVRPHEKIDILVWESHLPPYHKYIYSCQILERDCKVTRKKQGEKRKISS</sequence>
<feature type="domain" description="Disease resistance N-terminal" evidence="6">
    <location>
        <begin position="15"/>
        <end position="92"/>
    </location>
</feature>
<reference evidence="7" key="2">
    <citation type="submission" date="2018-08" db="UniProtKB">
        <authorList>
            <consortium name="EnsemblPlants"/>
        </authorList>
    </citation>
    <scope>IDENTIFICATION</scope>
    <source>
        <strain evidence="7">Yugu1</strain>
    </source>
</reference>
<evidence type="ECO:0000259" key="6">
    <source>
        <dbReference type="Pfam" id="PF18052"/>
    </source>
</evidence>
<evidence type="ECO:0000256" key="3">
    <source>
        <dbReference type="ARBA" id="ARBA00022737"/>
    </source>
</evidence>
<keyword evidence="5" id="KW-0611">Plant defense</keyword>
<keyword evidence="2" id="KW-0433">Leucine-rich repeat</keyword>
<dbReference type="InterPro" id="IPR041118">
    <property type="entry name" value="Rx_N"/>
</dbReference>
<dbReference type="PANTHER" id="PTHR33377">
    <property type="entry name" value="OS10G0134700 PROTEIN-RELATED"/>
    <property type="match status" value="1"/>
</dbReference>
<dbReference type="GO" id="GO:0000166">
    <property type="term" value="F:nucleotide binding"/>
    <property type="evidence" value="ECO:0007669"/>
    <property type="project" value="UniProtKB-KW"/>
</dbReference>